<dbReference type="SMART" id="SM00448">
    <property type="entry name" value="REC"/>
    <property type="match status" value="1"/>
</dbReference>
<dbReference type="GO" id="GO:0000156">
    <property type="term" value="F:phosphorelay response regulator activity"/>
    <property type="evidence" value="ECO:0007669"/>
    <property type="project" value="InterPro"/>
</dbReference>
<name>A0A6J4KZG4_9SPHI</name>
<evidence type="ECO:0000313" key="4">
    <source>
        <dbReference type="EMBL" id="CAA9319694.1"/>
    </source>
</evidence>
<feature type="modified residue" description="4-aspartylphosphate" evidence="1">
    <location>
        <position position="55"/>
    </location>
</feature>
<dbReference type="PANTHER" id="PTHR37299">
    <property type="entry name" value="TRANSCRIPTIONAL REGULATOR-RELATED"/>
    <property type="match status" value="1"/>
</dbReference>
<protein>
    <submittedName>
        <fullName evidence="4">Two-component transcriptional response regulator, LuxR family</fullName>
    </submittedName>
</protein>
<dbReference type="AlphaFoldDB" id="A0A6J4KZG4"/>
<evidence type="ECO:0000256" key="1">
    <source>
        <dbReference type="PROSITE-ProRule" id="PRU00169"/>
    </source>
</evidence>
<reference evidence="4" key="1">
    <citation type="submission" date="2020-02" db="EMBL/GenBank/DDBJ databases">
        <authorList>
            <person name="Meier V. D."/>
        </authorList>
    </citation>
    <scope>NUCLEOTIDE SEQUENCE</scope>
    <source>
        <strain evidence="4">AVDCRST_MAG56</strain>
    </source>
</reference>
<dbReference type="Gene3D" id="2.40.50.1020">
    <property type="entry name" value="LytTr DNA-binding domain"/>
    <property type="match status" value="1"/>
</dbReference>
<dbReference type="PANTHER" id="PTHR37299:SF1">
    <property type="entry name" value="STAGE 0 SPORULATION PROTEIN A HOMOLOG"/>
    <property type="match status" value="1"/>
</dbReference>
<dbReference type="SUPFAM" id="SSF52172">
    <property type="entry name" value="CheY-like"/>
    <property type="match status" value="1"/>
</dbReference>
<dbReference type="EMBL" id="CADCTQ010000568">
    <property type="protein sequence ID" value="CAA9319694.1"/>
    <property type="molecule type" value="Genomic_DNA"/>
</dbReference>
<dbReference type="Gene3D" id="3.40.50.2300">
    <property type="match status" value="1"/>
</dbReference>
<gene>
    <name evidence="4" type="ORF">AVDCRST_MAG56-6835</name>
</gene>
<dbReference type="SMART" id="SM00850">
    <property type="entry name" value="LytTR"/>
    <property type="match status" value="1"/>
</dbReference>
<keyword evidence="1" id="KW-0597">Phosphoprotein</keyword>
<feature type="domain" description="Response regulatory" evidence="2">
    <location>
        <begin position="2"/>
        <end position="115"/>
    </location>
</feature>
<sequence>MKTIIIEDEYPAAERLQQLLGKLDAPVEVLTVQQSVSGAVRWLTENRPPDLIFSDIQLSDGLSFQIFEAVPVSSPIVFTTSYDEYAIKAFKVRSIDYLLKPIKLPELQGAVHKFQQMQPAARAGDYALRIESLLDSLPVTGKKYKNRFLVKQNEQLLPIAREEIAYFFAGNGMVCLVRHDGRQFIVEYTLEELENLLEPSHFFRLNRQFIATLPSIAQIHTYFNGKLKLELQPRMAGEVIVSREKVPAFKEWIEGN</sequence>
<dbReference type="PROSITE" id="PS50930">
    <property type="entry name" value="HTH_LYTTR"/>
    <property type="match status" value="1"/>
</dbReference>
<feature type="domain" description="HTH LytTR-type" evidence="3">
    <location>
        <begin position="148"/>
        <end position="255"/>
    </location>
</feature>
<dbReference type="PROSITE" id="PS50110">
    <property type="entry name" value="RESPONSE_REGULATORY"/>
    <property type="match status" value="1"/>
</dbReference>
<evidence type="ECO:0000259" key="2">
    <source>
        <dbReference type="PROSITE" id="PS50110"/>
    </source>
</evidence>
<dbReference type="Pfam" id="PF04397">
    <property type="entry name" value="LytTR"/>
    <property type="match status" value="1"/>
</dbReference>
<evidence type="ECO:0000259" key="3">
    <source>
        <dbReference type="PROSITE" id="PS50930"/>
    </source>
</evidence>
<accession>A0A6J4KZG4</accession>
<proteinExistence type="predicted"/>
<dbReference type="InterPro" id="IPR046947">
    <property type="entry name" value="LytR-like"/>
</dbReference>
<dbReference type="Pfam" id="PF00072">
    <property type="entry name" value="Response_reg"/>
    <property type="match status" value="1"/>
</dbReference>
<dbReference type="InterPro" id="IPR001789">
    <property type="entry name" value="Sig_transdc_resp-reg_receiver"/>
</dbReference>
<dbReference type="FunFam" id="3.40.50.2300:FF:000361">
    <property type="entry name" value="Two-component system response regulator"/>
    <property type="match status" value="1"/>
</dbReference>
<dbReference type="GO" id="GO:0003677">
    <property type="term" value="F:DNA binding"/>
    <property type="evidence" value="ECO:0007669"/>
    <property type="project" value="InterPro"/>
</dbReference>
<organism evidence="4">
    <name type="scientific">uncultured Cytophagales bacterium</name>
    <dbReference type="NCBI Taxonomy" id="158755"/>
    <lineage>
        <taxon>Bacteria</taxon>
        <taxon>Pseudomonadati</taxon>
        <taxon>Bacteroidota</taxon>
        <taxon>Sphingobacteriia</taxon>
        <taxon>Sphingobacteriales</taxon>
        <taxon>environmental samples</taxon>
    </lineage>
</organism>
<dbReference type="InterPro" id="IPR007492">
    <property type="entry name" value="LytTR_DNA-bd_dom"/>
</dbReference>
<dbReference type="InterPro" id="IPR011006">
    <property type="entry name" value="CheY-like_superfamily"/>
</dbReference>